<keyword evidence="9 10" id="KW-0472">Membrane</keyword>
<reference evidence="11" key="2">
    <citation type="submission" date="2021-04" db="EMBL/GenBank/DDBJ databases">
        <authorList>
            <person name="Gilroy R."/>
        </authorList>
    </citation>
    <scope>NUCLEOTIDE SEQUENCE</scope>
    <source>
        <strain evidence="11">ChiGjej1B1-98</strain>
    </source>
</reference>
<protein>
    <submittedName>
        <fullName evidence="11">EI24 domain-containing protein</fullName>
    </submittedName>
</protein>
<evidence type="ECO:0000256" key="9">
    <source>
        <dbReference type="ARBA" id="ARBA00023136"/>
    </source>
</evidence>
<dbReference type="InterPro" id="IPR050480">
    <property type="entry name" value="CysZ-like"/>
</dbReference>
<feature type="transmembrane region" description="Helical" evidence="10">
    <location>
        <begin position="210"/>
        <end position="234"/>
    </location>
</feature>
<keyword evidence="7 10" id="KW-1133">Transmembrane helix</keyword>
<dbReference type="GO" id="GO:0000103">
    <property type="term" value="P:sulfate assimilation"/>
    <property type="evidence" value="ECO:0007669"/>
    <property type="project" value="TreeGrafter"/>
</dbReference>
<keyword evidence="8" id="KW-0764">Sulfate transport</keyword>
<dbReference type="AlphaFoldDB" id="A0A9D1YYE4"/>
<keyword evidence="6 10" id="KW-0812">Transmembrane</keyword>
<dbReference type="EMBL" id="DXDC01000458">
    <property type="protein sequence ID" value="HIY67581.1"/>
    <property type="molecule type" value="Genomic_DNA"/>
</dbReference>
<dbReference type="GO" id="GO:0005886">
    <property type="term" value="C:plasma membrane"/>
    <property type="evidence" value="ECO:0007669"/>
    <property type="project" value="TreeGrafter"/>
</dbReference>
<dbReference type="Pfam" id="PF07264">
    <property type="entry name" value="EI24"/>
    <property type="match status" value="1"/>
</dbReference>
<keyword evidence="2" id="KW-0813">Transport</keyword>
<keyword evidence="5" id="KW-0028">Amino-acid biosynthesis</keyword>
<name>A0A9D1YYE4_9MICO</name>
<comment type="caution">
    <text evidence="11">The sequence shown here is derived from an EMBL/GenBank/DDBJ whole genome shotgun (WGS) entry which is preliminary data.</text>
</comment>
<keyword evidence="3" id="KW-1003">Cell membrane</keyword>
<evidence type="ECO:0000313" key="11">
    <source>
        <dbReference type="EMBL" id="HIY67581.1"/>
    </source>
</evidence>
<evidence type="ECO:0000256" key="1">
    <source>
        <dbReference type="ARBA" id="ARBA00004141"/>
    </source>
</evidence>
<sequence>MKTLREFFTGVGFVLRGFKFWAQHPGLAALGAIPPLVVGAVILALMILLIINVGTFVAWATPFADSWNALWRDLMRFTAGALLAVGAGVLFVLTFSAVSLAVGTPVYDRISKAVDDELGAPEQRRQFGFWASVGKSLTDALILVLVALLVALLVFAVGLIPGVGSFFGFVLGVILGGRAIAVDMTGTPMDARGLTLGERRASLRTKRPRTMGFGIACYLLFMIPLVAVFAMPAATAGATLLTRSLFDERLDPAA</sequence>
<feature type="transmembrane region" description="Helical" evidence="10">
    <location>
        <begin position="166"/>
        <end position="189"/>
    </location>
</feature>
<feature type="transmembrane region" description="Helical" evidence="10">
    <location>
        <begin position="140"/>
        <end position="160"/>
    </location>
</feature>
<dbReference type="Proteomes" id="UP000824005">
    <property type="component" value="Unassembled WGS sequence"/>
</dbReference>
<gene>
    <name evidence="11" type="ORF">H9830_15055</name>
</gene>
<evidence type="ECO:0000313" key="12">
    <source>
        <dbReference type="Proteomes" id="UP000824005"/>
    </source>
</evidence>
<evidence type="ECO:0000256" key="3">
    <source>
        <dbReference type="ARBA" id="ARBA00022475"/>
    </source>
</evidence>
<evidence type="ECO:0000256" key="5">
    <source>
        <dbReference type="ARBA" id="ARBA00022605"/>
    </source>
</evidence>
<reference evidence="11" key="1">
    <citation type="journal article" date="2021" name="PeerJ">
        <title>Extensive microbial diversity within the chicken gut microbiome revealed by metagenomics and culture.</title>
        <authorList>
            <person name="Gilroy R."/>
            <person name="Ravi A."/>
            <person name="Getino M."/>
            <person name="Pursley I."/>
            <person name="Horton D.L."/>
            <person name="Alikhan N.F."/>
            <person name="Baker D."/>
            <person name="Gharbi K."/>
            <person name="Hall N."/>
            <person name="Watson M."/>
            <person name="Adriaenssens E.M."/>
            <person name="Foster-Nyarko E."/>
            <person name="Jarju S."/>
            <person name="Secka A."/>
            <person name="Antonio M."/>
            <person name="Oren A."/>
            <person name="Chaudhuri R.R."/>
            <person name="La Ragione R."/>
            <person name="Hildebrand F."/>
            <person name="Pallen M.J."/>
        </authorList>
    </citation>
    <scope>NUCLEOTIDE SEQUENCE</scope>
    <source>
        <strain evidence="11">ChiGjej1B1-98</strain>
    </source>
</reference>
<dbReference type="GO" id="GO:0019344">
    <property type="term" value="P:cysteine biosynthetic process"/>
    <property type="evidence" value="ECO:0007669"/>
    <property type="project" value="TreeGrafter"/>
</dbReference>
<evidence type="ECO:0000256" key="4">
    <source>
        <dbReference type="ARBA" id="ARBA00022519"/>
    </source>
</evidence>
<keyword evidence="4" id="KW-0997">Cell inner membrane</keyword>
<dbReference type="InterPro" id="IPR059112">
    <property type="entry name" value="CysZ/EI24"/>
</dbReference>
<evidence type="ECO:0000256" key="8">
    <source>
        <dbReference type="ARBA" id="ARBA00023032"/>
    </source>
</evidence>
<dbReference type="PANTHER" id="PTHR37468">
    <property type="entry name" value="SULFATE TRANSPORTER CYSZ"/>
    <property type="match status" value="1"/>
</dbReference>
<feature type="transmembrane region" description="Helical" evidence="10">
    <location>
        <begin position="79"/>
        <end position="102"/>
    </location>
</feature>
<organism evidence="11 12">
    <name type="scientific">Candidatus Agrococcus pullicola</name>
    <dbReference type="NCBI Taxonomy" id="2838429"/>
    <lineage>
        <taxon>Bacteria</taxon>
        <taxon>Bacillati</taxon>
        <taxon>Actinomycetota</taxon>
        <taxon>Actinomycetes</taxon>
        <taxon>Micrococcales</taxon>
        <taxon>Microbacteriaceae</taxon>
        <taxon>Agrococcus</taxon>
    </lineage>
</organism>
<evidence type="ECO:0000256" key="7">
    <source>
        <dbReference type="ARBA" id="ARBA00022989"/>
    </source>
</evidence>
<proteinExistence type="predicted"/>
<accession>A0A9D1YYE4</accession>
<dbReference type="GO" id="GO:0009675">
    <property type="term" value="F:high-affinity sulfate:proton symporter activity"/>
    <property type="evidence" value="ECO:0007669"/>
    <property type="project" value="TreeGrafter"/>
</dbReference>
<comment type="subcellular location">
    <subcellularLocation>
        <location evidence="1">Membrane</location>
        <topology evidence="1">Multi-pass membrane protein</topology>
    </subcellularLocation>
</comment>
<dbReference type="PANTHER" id="PTHR37468:SF1">
    <property type="entry name" value="SULFATE TRANSPORTER CYSZ"/>
    <property type="match status" value="1"/>
</dbReference>
<evidence type="ECO:0000256" key="6">
    <source>
        <dbReference type="ARBA" id="ARBA00022692"/>
    </source>
</evidence>
<evidence type="ECO:0000256" key="2">
    <source>
        <dbReference type="ARBA" id="ARBA00022448"/>
    </source>
</evidence>
<feature type="transmembrane region" description="Helical" evidence="10">
    <location>
        <begin position="26"/>
        <end position="59"/>
    </location>
</feature>
<evidence type="ECO:0000256" key="10">
    <source>
        <dbReference type="SAM" id="Phobius"/>
    </source>
</evidence>